<keyword evidence="2" id="KW-0472">Membrane</keyword>
<dbReference type="EMBL" id="CP163431">
    <property type="protein sequence ID" value="XDQ06303.1"/>
    <property type="molecule type" value="Genomic_DNA"/>
</dbReference>
<feature type="region of interest" description="Disordered" evidence="1">
    <location>
        <begin position="1"/>
        <end position="51"/>
    </location>
</feature>
<sequence length="77" mass="8382">MASTHGIDPRAFDDPRNHYPTDDEFYASDRPADRDLPEDRPRGGGHSTTVKHRGTWATAALVAGVVLLILVGIALFP</sequence>
<feature type="compositionally biased region" description="Basic and acidic residues" evidence="1">
    <location>
        <begin position="30"/>
        <end position="42"/>
    </location>
</feature>
<evidence type="ECO:0000256" key="2">
    <source>
        <dbReference type="SAM" id="Phobius"/>
    </source>
</evidence>
<organism evidence="3">
    <name type="scientific">Streptomyces sp. R08</name>
    <dbReference type="NCBI Taxonomy" id="3238624"/>
    <lineage>
        <taxon>Bacteria</taxon>
        <taxon>Bacillati</taxon>
        <taxon>Actinomycetota</taxon>
        <taxon>Actinomycetes</taxon>
        <taxon>Kitasatosporales</taxon>
        <taxon>Streptomycetaceae</taxon>
        <taxon>Streptomyces</taxon>
    </lineage>
</organism>
<protein>
    <submittedName>
        <fullName evidence="3">Uncharacterized protein</fullName>
    </submittedName>
</protein>
<dbReference type="RefSeq" id="WP_329551608.1">
    <property type="nucleotide sequence ID" value="NZ_CP163431.1"/>
</dbReference>
<keyword evidence="2" id="KW-1133">Transmembrane helix</keyword>
<reference evidence="3" key="1">
    <citation type="submission" date="2024-07" db="EMBL/GenBank/DDBJ databases">
        <authorList>
            <person name="Yu S.T."/>
        </authorList>
    </citation>
    <scope>NUCLEOTIDE SEQUENCE</scope>
    <source>
        <strain evidence="3">R08</strain>
    </source>
</reference>
<evidence type="ECO:0000256" key="1">
    <source>
        <dbReference type="SAM" id="MobiDB-lite"/>
    </source>
</evidence>
<keyword evidence="2" id="KW-0812">Transmembrane</keyword>
<feature type="compositionally biased region" description="Basic and acidic residues" evidence="1">
    <location>
        <begin position="7"/>
        <end position="21"/>
    </location>
</feature>
<feature type="transmembrane region" description="Helical" evidence="2">
    <location>
        <begin position="56"/>
        <end position="76"/>
    </location>
</feature>
<name>A0AB39MMV7_9ACTN</name>
<proteinExistence type="predicted"/>
<dbReference type="AlphaFoldDB" id="A0AB39MMV7"/>
<gene>
    <name evidence="3" type="ORF">AB5J58_41790</name>
</gene>
<accession>A0AB39MMV7</accession>
<evidence type="ECO:0000313" key="3">
    <source>
        <dbReference type="EMBL" id="XDQ06303.1"/>
    </source>
</evidence>